<dbReference type="RefSeq" id="WP_146459258.1">
    <property type="nucleotide sequence ID" value="NZ_SJPW01000005.1"/>
</dbReference>
<dbReference type="PANTHER" id="PTHR21600">
    <property type="entry name" value="MITOCHONDRIAL RNA PSEUDOURIDINE SYNTHASE"/>
    <property type="match status" value="1"/>
</dbReference>
<accession>A0A5C6ENS1</accession>
<dbReference type="AlphaFoldDB" id="A0A5C6ENS1"/>
<reference evidence="5 6" key="1">
    <citation type="submission" date="2019-02" db="EMBL/GenBank/DDBJ databases">
        <title>Deep-cultivation of Planctomycetes and their phenomic and genomic characterization uncovers novel biology.</title>
        <authorList>
            <person name="Wiegand S."/>
            <person name="Jogler M."/>
            <person name="Boedeker C."/>
            <person name="Pinto D."/>
            <person name="Vollmers J."/>
            <person name="Rivas-Marin E."/>
            <person name="Kohn T."/>
            <person name="Peeters S.H."/>
            <person name="Heuer A."/>
            <person name="Rast P."/>
            <person name="Oberbeckmann S."/>
            <person name="Bunk B."/>
            <person name="Jeske O."/>
            <person name="Meyerdierks A."/>
            <person name="Storesund J.E."/>
            <person name="Kallscheuer N."/>
            <person name="Luecker S."/>
            <person name="Lage O.M."/>
            <person name="Pohl T."/>
            <person name="Merkel B.J."/>
            <person name="Hornburger P."/>
            <person name="Mueller R.-W."/>
            <person name="Bruemmer F."/>
            <person name="Labrenz M."/>
            <person name="Spormann A.M."/>
            <person name="Op Den Camp H."/>
            <person name="Overmann J."/>
            <person name="Amann R."/>
            <person name="Jetten M.S.M."/>
            <person name="Mascher T."/>
            <person name="Medema M.H."/>
            <person name="Devos D.P."/>
            <person name="Kaster A.-K."/>
            <person name="Ovreas L."/>
            <person name="Rohde M."/>
            <person name="Galperin M.Y."/>
            <person name="Jogler C."/>
        </authorList>
    </citation>
    <scope>NUCLEOTIDE SEQUENCE [LARGE SCALE GENOMIC DNA]</scope>
    <source>
        <strain evidence="5 6">Poly51</strain>
    </source>
</reference>
<proteinExistence type="inferred from homology"/>
<dbReference type="CDD" id="cd02869">
    <property type="entry name" value="PseudoU_synth_RluA_like"/>
    <property type="match status" value="1"/>
</dbReference>
<evidence type="ECO:0000313" key="6">
    <source>
        <dbReference type="Proteomes" id="UP000318288"/>
    </source>
</evidence>
<dbReference type="InterPro" id="IPR002942">
    <property type="entry name" value="S4_RNA-bd"/>
</dbReference>
<comment type="similarity">
    <text evidence="1">Belongs to the pseudouridine synthase RluA family.</text>
</comment>
<dbReference type="InterPro" id="IPR050188">
    <property type="entry name" value="RluA_PseudoU_synthase"/>
</dbReference>
<dbReference type="SUPFAM" id="SSF55120">
    <property type="entry name" value="Pseudouridine synthase"/>
    <property type="match status" value="1"/>
</dbReference>
<dbReference type="SUPFAM" id="SSF55174">
    <property type="entry name" value="Alpha-L RNA-binding motif"/>
    <property type="match status" value="1"/>
</dbReference>
<dbReference type="GO" id="GO:0000455">
    <property type="term" value="P:enzyme-directed rRNA pseudouridine synthesis"/>
    <property type="evidence" value="ECO:0007669"/>
    <property type="project" value="TreeGrafter"/>
</dbReference>
<dbReference type="Gene3D" id="3.30.2350.10">
    <property type="entry name" value="Pseudouridine synthase"/>
    <property type="match status" value="1"/>
</dbReference>
<dbReference type="GO" id="GO:0160140">
    <property type="term" value="F:23S rRNA pseudouridine(1911/1915/1917) synthase activity"/>
    <property type="evidence" value="ECO:0007669"/>
    <property type="project" value="UniProtKB-EC"/>
</dbReference>
<organism evidence="5 6">
    <name type="scientific">Rubripirellula tenax</name>
    <dbReference type="NCBI Taxonomy" id="2528015"/>
    <lineage>
        <taxon>Bacteria</taxon>
        <taxon>Pseudomonadati</taxon>
        <taxon>Planctomycetota</taxon>
        <taxon>Planctomycetia</taxon>
        <taxon>Pirellulales</taxon>
        <taxon>Pirellulaceae</taxon>
        <taxon>Rubripirellula</taxon>
    </lineage>
</organism>
<dbReference type="PROSITE" id="PS50889">
    <property type="entry name" value="S4"/>
    <property type="match status" value="1"/>
</dbReference>
<dbReference type="EC" id="5.4.99.23" evidence="5"/>
<evidence type="ECO:0000313" key="5">
    <source>
        <dbReference type="EMBL" id="TWU50528.1"/>
    </source>
</evidence>
<dbReference type="Gene3D" id="3.10.290.10">
    <property type="entry name" value="RNA-binding S4 domain"/>
    <property type="match status" value="1"/>
</dbReference>
<dbReference type="Proteomes" id="UP000318288">
    <property type="component" value="Unassembled WGS sequence"/>
</dbReference>
<evidence type="ECO:0000256" key="1">
    <source>
        <dbReference type="ARBA" id="ARBA00010876"/>
    </source>
</evidence>
<dbReference type="OrthoDB" id="9784108at2"/>
<evidence type="ECO:0000259" key="4">
    <source>
        <dbReference type="SMART" id="SM00363"/>
    </source>
</evidence>
<protein>
    <submittedName>
        <fullName evidence="5">Ribosomal large subunit pseudouridine synthase D</fullName>
        <ecNumber evidence="5">5.4.99.23</ecNumber>
    </submittedName>
</protein>
<gene>
    <name evidence="5" type="primary">rluD_2</name>
    <name evidence="5" type="ORF">Poly51_38180</name>
</gene>
<dbReference type="EMBL" id="SJPW01000005">
    <property type="protein sequence ID" value="TWU50528.1"/>
    <property type="molecule type" value="Genomic_DNA"/>
</dbReference>
<dbReference type="InterPro" id="IPR006224">
    <property type="entry name" value="PsdUridine_synth_RluA-like_CS"/>
</dbReference>
<dbReference type="PANTHER" id="PTHR21600:SF44">
    <property type="entry name" value="RIBOSOMAL LARGE SUBUNIT PSEUDOURIDINE SYNTHASE D"/>
    <property type="match status" value="1"/>
</dbReference>
<dbReference type="Pfam" id="PF00849">
    <property type="entry name" value="PseudoU_synth_2"/>
    <property type="match status" value="1"/>
</dbReference>
<keyword evidence="6" id="KW-1185">Reference proteome</keyword>
<dbReference type="GO" id="GO:0003723">
    <property type="term" value="F:RNA binding"/>
    <property type="evidence" value="ECO:0007669"/>
    <property type="project" value="UniProtKB-KW"/>
</dbReference>
<dbReference type="SMART" id="SM00363">
    <property type="entry name" value="S4"/>
    <property type="match status" value="1"/>
</dbReference>
<keyword evidence="3" id="KW-0694">RNA-binding</keyword>
<dbReference type="PROSITE" id="PS01129">
    <property type="entry name" value="PSI_RLU"/>
    <property type="match status" value="1"/>
</dbReference>
<sequence length="311" mass="34989">MPLTTATTTVMPEQVGRVDSVVKALVGLSHSQVRGMFDHGCVAINGEPCEDGGQEVEVGDAIELRYDANQRYREKKKVRWDDRTFTIAYEDNDLIVVDKAAGTLTIPTNQEEKNTLVDRVSLYLSHSKRYRQAFVVHRLDREVSGLLVIGKSQEVADALIEQFKHRKPMRLYSAICAGLVAADEGTFDSHMATGNNLDRYITAPSRHTERAVTHYRVIKRMDDTTEVEIRLETGKRNQIRVQFADAGHPVLGDPRYETDKSMHPRWIRKRIALHAKTLGFDHPTSGKPIAIESKLPAAMAKFLRGGIGRQK</sequence>
<keyword evidence="2 5" id="KW-0413">Isomerase</keyword>
<dbReference type="InterPro" id="IPR020103">
    <property type="entry name" value="PsdUridine_synth_cat_dom_sf"/>
</dbReference>
<evidence type="ECO:0000256" key="3">
    <source>
        <dbReference type="PROSITE-ProRule" id="PRU00182"/>
    </source>
</evidence>
<dbReference type="Pfam" id="PF01479">
    <property type="entry name" value="S4"/>
    <property type="match status" value="1"/>
</dbReference>
<evidence type="ECO:0000256" key="2">
    <source>
        <dbReference type="ARBA" id="ARBA00023235"/>
    </source>
</evidence>
<dbReference type="InterPro" id="IPR006145">
    <property type="entry name" value="PsdUridine_synth_RsuA/RluA"/>
</dbReference>
<name>A0A5C6ENS1_9BACT</name>
<dbReference type="CDD" id="cd00165">
    <property type="entry name" value="S4"/>
    <property type="match status" value="1"/>
</dbReference>
<feature type="domain" description="RNA-binding S4" evidence="4">
    <location>
        <begin position="16"/>
        <end position="79"/>
    </location>
</feature>
<dbReference type="InterPro" id="IPR036986">
    <property type="entry name" value="S4_RNA-bd_sf"/>
</dbReference>
<comment type="caution">
    <text evidence="5">The sequence shown here is derived from an EMBL/GenBank/DDBJ whole genome shotgun (WGS) entry which is preliminary data.</text>
</comment>